<evidence type="ECO:0000313" key="4">
    <source>
        <dbReference type="EMBL" id="SDL64114.1"/>
    </source>
</evidence>
<dbReference type="AlphaFoldDB" id="A0A1G9LQN6"/>
<dbReference type="SUPFAM" id="SSF47226">
    <property type="entry name" value="Histidine-containing phosphotransfer domain, HPT domain"/>
    <property type="match status" value="1"/>
</dbReference>
<evidence type="ECO:0000256" key="1">
    <source>
        <dbReference type="ARBA" id="ARBA00023012"/>
    </source>
</evidence>
<accession>A0A1G9LQN6</accession>
<dbReference type="GO" id="GO:0000160">
    <property type="term" value="P:phosphorelay signal transduction system"/>
    <property type="evidence" value="ECO:0007669"/>
    <property type="project" value="UniProtKB-KW"/>
</dbReference>
<evidence type="ECO:0000259" key="3">
    <source>
        <dbReference type="PROSITE" id="PS50894"/>
    </source>
</evidence>
<dbReference type="GO" id="GO:0004672">
    <property type="term" value="F:protein kinase activity"/>
    <property type="evidence" value="ECO:0007669"/>
    <property type="project" value="UniProtKB-ARBA"/>
</dbReference>
<dbReference type="Gene3D" id="1.20.120.160">
    <property type="entry name" value="HPT domain"/>
    <property type="match status" value="1"/>
</dbReference>
<dbReference type="EMBL" id="FNHG01000001">
    <property type="protein sequence ID" value="SDL64114.1"/>
    <property type="molecule type" value="Genomic_DNA"/>
</dbReference>
<dbReference type="InterPro" id="IPR036641">
    <property type="entry name" value="HPT_dom_sf"/>
</dbReference>
<proteinExistence type="predicted"/>
<keyword evidence="1" id="KW-0902">Two-component regulatory system</keyword>
<sequence>MMTDQAMGWRDYAEIDETAVGALVAAVGADTFATLKAQFVADFQSLAATHIQARRDGDEAAARAAAHGLRGAALNVGLTRLGHLAGALERGEHGEEGELPAVLASAVACLMASGQA</sequence>
<evidence type="ECO:0000313" key="5">
    <source>
        <dbReference type="Proteomes" id="UP000199759"/>
    </source>
</evidence>
<organism evidence="4 5">
    <name type="scientific">Maricaulis salignorans</name>
    <dbReference type="NCBI Taxonomy" id="144026"/>
    <lineage>
        <taxon>Bacteria</taxon>
        <taxon>Pseudomonadati</taxon>
        <taxon>Pseudomonadota</taxon>
        <taxon>Alphaproteobacteria</taxon>
        <taxon>Maricaulales</taxon>
        <taxon>Maricaulaceae</taxon>
        <taxon>Maricaulis</taxon>
    </lineage>
</organism>
<dbReference type="Proteomes" id="UP000199759">
    <property type="component" value="Unassembled WGS sequence"/>
</dbReference>
<dbReference type="RefSeq" id="WP_091765259.1">
    <property type="nucleotide sequence ID" value="NZ_FNHG01000001.1"/>
</dbReference>
<protein>
    <submittedName>
        <fullName evidence="4">Hpt domain-containing protein</fullName>
    </submittedName>
</protein>
<feature type="domain" description="HPt" evidence="3">
    <location>
        <begin position="28"/>
        <end position="116"/>
    </location>
</feature>
<feature type="modified residue" description="Phosphohistidine" evidence="2">
    <location>
        <position position="67"/>
    </location>
</feature>
<gene>
    <name evidence="4" type="ORF">SAMN04488568_101161</name>
</gene>
<dbReference type="InterPro" id="IPR008207">
    <property type="entry name" value="Sig_transdc_His_kin_Hpt_dom"/>
</dbReference>
<dbReference type="Pfam" id="PF01627">
    <property type="entry name" value="Hpt"/>
    <property type="match status" value="1"/>
</dbReference>
<name>A0A1G9LQN6_9PROT</name>
<dbReference type="PROSITE" id="PS50894">
    <property type="entry name" value="HPT"/>
    <property type="match status" value="1"/>
</dbReference>
<keyword evidence="2" id="KW-0597">Phosphoprotein</keyword>
<reference evidence="4 5" key="1">
    <citation type="submission" date="2016-10" db="EMBL/GenBank/DDBJ databases">
        <authorList>
            <person name="de Groot N.N."/>
        </authorList>
    </citation>
    <scope>NUCLEOTIDE SEQUENCE [LARGE SCALE GENOMIC DNA]</scope>
    <source>
        <strain evidence="4 5">DSM 16077</strain>
    </source>
</reference>
<keyword evidence="5" id="KW-1185">Reference proteome</keyword>
<evidence type="ECO:0000256" key="2">
    <source>
        <dbReference type="PROSITE-ProRule" id="PRU00110"/>
    </source>
</evidence>
<dbReference type="STRING" id="144026.SAMN04488568_101161"/>